<dbReference type="NCBIfam" id="TIGR00715">
    <property type="entry name" value="precor6x_red"/>
    <property type="match status" value="1"/>
</dbReference>
<dbReference type="NCBIfam" id="NF005968">
    <property type="entry name" value="PRK08057.1-2"/>
    <property type="match status" value="1"/>
</dbReference>
<keyword evidence="3 4" id="KW-0560">Oxidoreductase</keyword>
<dbReference type="InterPro" id="IPR003723">
    <property type="entry name" value="Precorrin-6x_reduct"/>
</dbReference>
<dbReference type="RefSeq" id="WP_282212103.1">
    <property type="nucleotide sequence ID" value="NZ_CP118247.1"/>
</dbReference>
<keyword evidence="2" id="KW-0169">Cobalamin biosynthesis</keyword>
<evidence type="ECO:0000256" key="3">
    <source>
        <dbReference type="ARBA" id="ARBA00023002"/>
    </source>
</evidence>
<evidence type="ECO:0000313" key="4">
    <source>
        <dbReference type="EMBL" id="WDR06590.1"/>
    </source>
</evidence>
<gene>
    <name evidence="4" type="ORF">PSQ90_03760</name>
</gene>
<accession>A0ABY7YYY0</accession>
<reference evidence="4 5" key="1">
    <citation type="submission" date="2023-02" db="EMBL/GenBank/DDBJ databases">
        <title>Devosia chondri sp. nov., isolated from the phycosphere of marine algae.</title>
        <authorList>
            <person name="Kim J.M."/>
            <person name="Lee J.K."/>
            <person name="Choi B.J."/>
            <person name="Bayburt H."/>
            <person name="Jeon C.O."/>
        </authorList>
    </citation>
    <scope>NUCLEOTIDE SEQUENCE [LARGE SCALE GENOMIC DNA]</scope>
    <source>
        <strain evidence="4 5">G2-5</strain>
    </source>
</reference>
<dbReference type="GO" id="GO:0016491">
    <property type="term" value="F:oxidoreductase activity"/>
    <property type="evidence" value="ECO:0007669"/>
    <property type="project" value="UniProtKB-KW"/>
</dbReference>
<evidence type="ECO:0000313" key="5">
    <source>
        <dbReference type="Proteomes" id="UP001222118"/>
    </source>
</evidence>
<dbReference type="Pfam" id="PF02571">
    <property type="entry name" value="CbiJ"/>
    <property type="match status" value="1"/>
</dbReference>
<dbReference type="PANTHER" id="PTHR36925">
    <property type="entry name" value="COBALT-PRECORRIN-6A REDUCTASE"/>
    <property type="match status" value="1"/>
</dbReference>
<dbReference type="PANTHER" id="PTHR36925:SF1">
    <property type="entry name" value="COBALT-PRECORRIN-6A REDUCTASE"/>
    <property type="match status" value="1"/>
</dbReference>
<dbReference type="EC" id="1.3.1.106" evidence="4"/>
<evidence type="ECO:0000256" key="2">
    <source>
        <dbReference type="ARBA" id="ARBA00022573"/>
    </source>
</evidence>
<keyword evidence="5" id="KW-1185">Reference proteome</keyword>
<dbReference type="Proteomes" id="UP001222118">
    <property type="component" value="Chromosome"/>
</dbReference>
<sequence length="238" mass="25406">MKILILGGTGEARALAEALIGLRHDVTTALAGRTQSPLPIPGNIRTGGFGGAEGLREFIVSEGFDHIFDATHPYAEQISRNAILATQSAGRPLVRLLRPAWEEQPGADWLRVADAGAAAVSLPSGAMALLTTGHRGLEDFLSRENCMFVLRLIEKPEAVLPDNVRLVIARPPYSVEEESALMRTHAITHLVTKNSGGAQTTAKLVAAQRLGVKIVVIDRPQYDPGVEVTNVADALKAL</sequence>
<evidence type="ECO:0000256" key="1">
    <source>
        <dbReference type="ARBA" id="ARBA00004953"/>
    </source>
</evidence>
<organism evidence="4 5">
    <name type="scientific">Devosia rhodophyticola</name>
    <dbReference type="NCBI Taxonomy" id="3026423"/>
    <lineage>
        <taxon>Bacteria</taxon>
        <taxon>Pseudomonadati</taxon>
        <taxon>Pseudomonadota</taxon>
        <taxon>Alphaproteobacteria</taxon>
        <taxon>Hyphomicrobiales</taxon>
        <taxon>Devosiaceae</taxon>
        <taxon>Devosia</taxon>
    </lineage>
</organism>
<comment type="pathway">
    <text evidence="1">Cofactor biosynthesis; adenosylcobalamin biosynthesis.</text>
</comment>
<name>A0ABY7YYY0_9HYPH</name>
<proteinExistence type="predicted"/>
<protein>
    <submittedName>
        <fullName evidence="4">Cobalt-precorrin-6A reductase</fullName>
        <ecNumber evidence="4">1.3.1.106</ecNumber>
    </submittedName>
</protein>
<dbReference type="PROSITE" id="PS51014">
    <property type="entry name" value="COBK_CBIJ"/>
    <property type="match status" value="1"/>
</dbReference>
<dbReference type="EMBL" id="CP118247">
    <property type="protein sequence ID" value="WDR06590.1"/>
    <property type="molecule type" value="Genomic_DNA"/>
</dbReference>